<evidence type="ECO:0000313" key="1">
    <source>
        <dbReference type="EMBL" id="RSL69012.1"/>
    </source>
</evidence>
<gene>
    <name evidence="1" type="ORF">CEP54_002552</name>
</gene>
<protein>
    <submittedName>
        <fullName evidence="1">Uncharacterized protein</fullName>
    </submittedName>
</protein>
<keyword evidence="2" id="KW-1185">Reference proteome</keyword>
<reference evidence="1 2" key="1">
    <citation type="submission" date="2017-06" db="EMBL/GenBank/DDBJ databases">
        <title>Comparative genomic analysis of Ambrosia Fusariam Clade fungi.</title>
        <authorList>
            <person name="Stajich J.E."/>
            <person name="Carrillo J."/>
            <person name="Kijimoto T."/>
            <person name="Eskalen A."/>
            <person name="O'Donnell K."/>
            <person name="Kasson M."/>
        </authorList>
    </citation>
    <scope>NUCLEOTIDE SEQUENCE [LARGE SCALE GENOMIC DNA]</scope>
    <source>
        <strain evidence="1 2">NRRL62584</strain>
    </source>
</reference>
<evidence type="ECO:0000313" key="2">
    <source>
        <dbReference type="Proteomes" id="UP000288168"/>
    </source>
</evidence>
<dbReference type="Proteomes" id="UP000288168">
    <property type="component" value="Unassembled WGS sequence"/>
</dbReference>
<sequence length="199" mass="23226">MAARTNFVRSEMFTTALDHTAEELPHKIILTYLEQPASHCWHQLEFDIFFGIPRFKTAVSCTRVLITSYHVPLYGQTFEHVCNYAILLEYTQMFIDIIDARNALRPVGSITNAYCLTHIPDILDTFHRFQLSKRQAETFASEAKFAPELDGQLRLIAGYEAIRAYMGYQYSDYPRSRVHWSDIDNPEIEREFELYSALR</sequence>
<accession>A0A428QUK1</accession>
<dbReference type="OrthoDB" id="5023592at2759"/>
<dbReference type="EMBL" id="NKCI01000015">
    <property type="protein sequence ID" value="RSL69012.1"/>
    <property type="molecule type" value="Genomic_DNA"/>
</dbReference>
<comment type="caution">
    <text evidence="1">The sequence shown here is derived from an EMBL/GenBank/DDBJ whole genome shotgun (WGS) entry which is preliminary data.</text>
</comment>
<name>A0A428QUK1_9HYPO</name>
<dbReference type="AlphaFoldDB" id="A0A428QUK1"/>
<proteinExistence type="predicted"/>
<organism evidence="1 2">
    <name type="scientific">Fusarium duplospermum</name>
    <dbReference type="NCBI Taxonomy" id="1325734"/>
    <lineage>
        <taxon>Eukaryota</taxon>
        <taxon>Fungi</taxon>
        <taxon>Dikarya</taxon>
        <taxon>Ascomycota</taxon>
        <taxon>Pezizomycotina</taxon>
        <taxon>Sordariomycetes</taxon>
        <taxon>Hypocreomycetidae</taxon>
        <taxon>Hypocreales</taxon>
        <taxon>Nectriaceae</taxon>
        <taxon>Fusarium</taxon>
        <taxon>Fusarium solani species complex</taxon>
    </lineage>
</organism>